<keyword evidence="2" id="KW-1185">Reference proteome</keyword>
<dbReference type="Proteomes" id="UP001062846">
    <property type="component" value="Chromosome 2"/>
</dbReference>
<organism evidence="1 2">
    <name type="scientific">Rhododendron molle</name>
    <name type="common">Chinese azalea</name>
    <name type="synonym">Azalea mollis</name>
    <dbReference type="NCBI Taxonomy" id="49168"/>
    <lineage>
        <taxon>Eukaryota</taxon>
        <taxon>Viridiplantae</taxon>
        <taxon>Streptophyta</taxon>
        <taxon>Embryophyta</taxon>
        <taxon>Tracheophyta</taxon>
        <taxon>Spermatophyta</taxon>
        <taxon>Magnoliopsida</taxon>
        <taxon>eudicotyledons</taxon>
        <taxon>Gunneridae</taxon>
        <taxon>Pentapetalae</taxon>
        <taxon>asterids</taxon>
        <taxon>Ericales</taxon>
        <taxon>Ericaceae</taxon>
        <taxon>Ericoideae</taxon>
        <taxon>Rhodoreae</taxon>
        <taxon>Rhododendron</taxon>
    </lineage>
</organism>
<comment type="caution">
    <text evidence="1">The sequence shown here is derived from an EMBL/GenBank/DDBJ whole genome shotgun (WGS) entry which is preliminary data.</text>
</comment>
<evidence type="ECO:0000313" key="1">
    <source>
        <dbReference type="EMBL" id="KAI8568379.1"/>
    </source>
</evidence>
<gene>
    <name evidence="1" type="ORF">RHMOL_Rhmol02G0194100</name>
</gene>
<name>A0ACC0PTB9_RHOML</name>
<proteinExistence type="predicted"/>
<sequence length="628" mass="72205">MSNRTDPAWKYSKRHDDNKFKFTCNFCNKVVTGSVYRVKLHLVGGYPDVTSCPNCPEPVKEEIRAFICKKKETASSITPIPDFDEMGNEEDMDEDEFYVQSKPPLKRPAATASSGSKFQLKKPKTKGPMDAYFTPDPEIEVENRRSGKQPKVDDNTPQKKLLKERAHQAIARWIYDAGIPLNVVNVESFEPMIEAIGQYGPGLTPPTYYQVRVPLLKKEVENVNKQMEDHKQEREENGCTLMCDGWTDRKNRSLINFLVNCPKGSMFIESVDASSRTTNGDSMYRLLDEYVERIGEANVVQVVTDSAAYNKMAVLRLVDGEEKPAMGYIYEAMDRAKETIINTFSGGDENKYKTVFEIIDTRWEVQLHQPLHAAGYYLNPAYFYKDGARRKADKEVWRGLVDCIERLVPTARMQDEILHQIALYEEEEGIFKKDMAIRQRTTRSPVEWWKLFGRETPELQKFAVKILSLTCSSSGCERNWSVFEHVTSHQKRNKLDQKRLNDLVFVKYNRALRRRANRCKFDPISLKNIDESNEWLIGKLEDELVFDGEDLDWNVVAEASGVEQPSKVTRSTHKSTSSKKHSKASTFCADDWDEEEFDDTVSDEGEEEDVDGYRSNDDDDEDEDIGDE</sequence>
<evidence type="ECO:0000313" key="2">
    <source>
        <dbReference type="Proteomes" id="UP001062846"/>
    </source>
</evidence>
<accession>A0ACC0PTB9</accession>
<reference evidence="1" key="1">
    <citation type="submission" date="2022-02" db="EMBL/GenBank/DDBJ databases">
        <title>Plant Genome Project.</title>
        <authorList>
            <person name="Zhang R.-G."/>
        </authorList>
    </citation>
    <scope>NUCLEOTIDE SEQUENCE</scope>
    <source>
        <strain evidence="1">AT1</strain>
    </source>
</reference>
<dbReference type="EMBL" id="CM046389">
    <property type="protein sequence ID" value="KAI8568379.1"/>
    <property type="molecule type" value="Genomic_DNA"/>
</dbReference>
<protein>
    <submittedName>
        <fullName evidence="1">Uncharacterized protein</fullName>
    </submittedName>
</protein>